<dbReference type="Gene3D" id="3.30.505.10">
    <property type="entry name" value="SH2 domain"/>
    <property type="match status" value="1"/>
</dbReference>
<keyword evidence="6" id="KW-1185">Reference proteome</keyword>
<dbReference type="PRINTS" id="PR00401">
    <property type="entry name" value="SH2DOMAIN"/>
</dbReference>
<dbReference type="Proteomes" id="UP000288216">
    <property type="component" value="Unassembled WGS sequence"/>
</dbReference>
<protein>
    <recommendedName>
        <fullName evidence="4">SH2 domain-containing protein</fullName>
    </recommendedName>
</protein>
<proteinExistence type="predicted"/>
<evidence type="ECO:0000259" key="4">
    <source>
        <dbReference type="PROSITE" id="PS50001"/>
    </source>
</evidence>
<reference evidence="5 6" key="1">
    <citation type="journal article" date="2018" name="Nat. Ecol. Evol.">
        <title>Shark genomes provide insights into elasmobranch evolution and the origin of vertebrates.</title>
        <authorList>
            <person name="Hara Y"/>
            <person name="Yamaguchi K"/>
            <person name="Onimaru K"/>
            <person name="Kadota M"/>
            <person name="Koyanagi M"/>
            <person name="Keeley SD"/>
            <person name="Tatsumi K"/>
            <person name="Tanaka K"/>
            <person name="Motone F"/>
            <person name="Kageyama Y"/>
            <person name="Nozu R"/>
            <person name="Adachi N"/>
            <person name="Nishimura O"/>
            <person name="Nakagawa R"/>
            <person name="Tanegashima C"/>
            <person name="Kiyatake I"/>
            <person name="Matsumoto R"/>
            <person name="Murakumo K"/>
            <person name="Nishida K"/>
            <person name="Terakita A"/>
            <person name="Kuratani S"/>
            <person name="Sato K"/>
            <person name="Hyodo S Kuraku.S."/>
        </authorList>
    </citation>
    <scope>NUCLEOTIDE SEQUENCE [LARGE SCALE GENOMIC DNA]</scope>
</reference>
<dbReference type="OrthoDB" id="6108017at2759"/>
<dbReference type="Pfam" id="PF00017">
    <property type="entry name" value="SH2"/>
    <property type="match status" value="1"/>
</dbReference>
<name>A0A401NHY8_SCYTO</name>
<evidence type="ECO:0000313" key="6">
    <source>
        <dbReference type="Proteomes" id="UP000288216"/>
    </source>
</evidence>
<accession>A0A401NHY8</accession>
<dbReference type="GO" id="GO:0005737">
    <property type="term" value="C:cytoplasm"/>
    <property type="evidence" value="ECO:0007669"/>
    <property type="project" value="TreeGrafter"/>
</dbReference>
<dbReference type="SMART" id="SM00252">
    <property type="entry name" value="SH2"/>
    <property type="match status" value="1"/>
</dbReference>
<keyword evidence="1 2" id="KW-0727">SH2 domain</keyword>
<evidence type="ECO:0000256" key="3">
    <source>
        <dbReference type="SAM" id="MobiDB-lite"/>
    </source>
</evidence>
<dbReference type="PANTHER" id="PTHR14388">
    <property type="entry name" value="T CELL-SPECIFIC ADAPTER PROTEIN TSAD"/>
    <property type="match status" value="1"/>
</dbReference>
<dbReference type="InterPro" id="IPR000980">
    <property type="entry name" value="SH2"/>
</dbReference>
<feature type="compositionally biased region" description="Basic and acidic residues" evidence="3">
    <location>
        <begin position="399"/>
        <end position="411"/>
    </location>
</feature>
<dbReference type="OMA" id="YDEISVH"/>
<comment type="caution">
    <text evidence="5">The sequence shown here is derived from an EMBL/GenBank/DDBJ whole genome shotgun (WGS) entry which is preliminary data.</text>
</comment>
<dbReference type="AlphaFoldDB" id="A0A401NHY8"/>
<gene>
    <name evidence="5" type="ORF">scyTo_0011143</name>
</gene>
<feature type="region of interest" description="Disordered" evidence="3">
    <location>
        <begin position="141"/>
        <end position="180"/>
    </location>
</feature>
<dbReference type="EMBL" id="BFAA01004969">
    <property type="protein sequence ID" value="GCB60484.1"/>
    <property type="molecule type" value="Genomic_DNA"/>
</dbReference>
<feature type="region of interest" description="Disordered" evidence="3">
    <location>
        <begin position="233"/>
        <end position="281"/>
    </location>
</feature>
<organism evidence="5 6">
    <name type="scientific">Scyliorhinus torazame</name>
    <name type="common">Cloudy catshark</name>
    <name type="synonym">Catulus torazame</name>
    <dbReference type="NCBI Taxonomy" id="75743"/>
    <lineage>
        <taxon>Eukaryota</taxon>
        <taxon>Metazoa</taxon>
        <taxon>Chordata</taxon>
        <taxon>Craniata</taxon>
        <taxon>Vertebrata</taxon>
        <taxon>Chondrichthyes</taxon>
        <taxon>Elasmobranchii</taxon>
        <taxon>Galeomorphii</taxon>
        <taxon>Galeoidea</taxon>
        <taxon>Carcharhiniformes</taxon>
        <taxon>Scyliorhinidae</taxon>
        <taxon>Scyliorhinus</taxon>
    </lineage>
</organism>
<evidence type="ECO:0000256" key="1">
    <source>
        <dbReference type="ARBA" id="ARBA00022999"/>
    </source>
</evidence>
<feature type="non-terminal residue" evidence="5">
    <location>
        <position position="411"/>
    </location>
</feature>
<dbReference type="InterPro" id="IPR036860">
    <property type="entry name" value="SH2_dom_sf"/>
</dbReference>
<feature type="domain" description="SH2" evidence="4">
    <location>
        <begin position="31"/>
        <end position="106"/>
    </location>
</feature>
<evidence type="ECO:0000313" key="5">
    <source>
        <dbReference type="EMBL" id="GCB60484.1"/>
    </source>
</evidence>
<feature type="region of interest" description="Disordered" evidence="3">
    <location>
        <begin position="346"/>
        <end position="411"/>
    </location>
</feature>
<dbReference type="PROSITE" id="PS50001">
    <property type="entry name" value="SH2"/>
    <property type="match status" value="1"/>
</dbReference>
<sequence>MAVGMLKEMALRWFTETQAALILQNGRLPEWFHGFVTRKEAESVLRDRDIGHFLIRLSDRAIGYILSYKGADRCRHFVIQQLKNGRYMIDGSIHTHKSLTALIAYYMTEVIQPFGEVLTESCSQDERSSLYDHISFNLPHNPCSEEAESKEPAARRPGGHPQSEEVPRRPPAIPPKKNRILTARRMNSSLESMSSNSEGLDIAPPLPVRTSLVFEEESQEGVIYGRVHKFKSNKKPLPAASGEDCRIKDSSKNPFHSAEANGRKSQPAGQPPYPSVETNGGIYSLAMEPQPIYSDVFEPTHWPSDVVYTEVDLKQRKMGTVPTGSGNNYATIAVPTEQSCQPVEGKHLNLATPPSTPPRLSPNLNHRVKSSSPTHSSQKREASRKLSPTLRPLPQPADFNERTQIKDSSYE</sequence>
<dbReference type="PANTHER" id="PTHR14388:SF6">
    <property type="entry name" value="SH2 DOMAIN-CONTAINING PROTEIN 7"/>
    <property type="match status" value="1"/>
</dbReference>
<evidence type="ECO:0000256" key="2">
    <source>
        <dbReference type="PROSITE-ProRule" id="PRU00191"/>
    </source>
</evidence>
<dbReference type="SUPFAM" id="SSF55550">
    <property type="entry name" value="SH2 domain"/>
    <property type="match status" value="1"/>
</dbReference>